<comment type="caution">
    <text evidence="2">The sequence shown here is derived from an EMBL/GenBank/DDBJ whole genome shotgun (WGS) entry which is preliminary data.</text>
</comment>
<evidence type="ECO:0000256" key="1">
    <source>
        <dbReference type="SAM" id="MobiDB-lite"/>
    </source>
</evidence>
<feature type="compositionally biased region" description="Acidic residues" evidence="1">
    <location>
        <begin position="55"/>
        <end position="69"/>
    </location>
</feature>
<feature type="region of interest" description="Disordered" evidence="1">
    <location>
        <begin position="40"/>
        <end position="69"/>
    </location>
</feature>
<dbReference type="AlphaFoldDB" id="A0AAD9QHF4"/>
<dbReference type="Proteomes" id="UP001249851">
    <property type="component" value="Unassembled WGS sequence"/>
</dbReference>
<evidence type="ECO:0000313" key="3">
    <source>
        <dbReference type="Proteomes" id="UP001249851"/>
    </source>
</evidence>
<accession>A0AAD9QHF4</accession>
<reference evidence="2" key="2">
    <citation type="journal article" date="2023" name="Science">
        <title>Genomic signatures of disease resistance in endangered staghorn corals.</title>
        <authorList>
            <person name="Vollmer S.V."/>
            <person name="Selwyn J.D."/>
            <person name="Despard B.A."/>
            <person name="Roesel C.L."/>
        </authorList>
    </citation>
    <scope>NUCLEOTIDE SEQUENCE</scope>
    <source>
        <strain evidence="2">K2</strain>
    </source>
</reference>
<name>A0AAD9QHF4_ACRCE</name>
<feature type="compositionally biased region" description="Polar residues" evidence="1">
    <location>
        <begin position="40"/>
        <end position="54"/>
    </location>
</feature>
<protein>
    <submittedName>
        <fullName evidence="2">Uncharacterized protein</fullName>
    </submittedName>
</protein>
<organism evidence="2 3">
    <name type="scientific">Acropora cervicornis</name>
    <name type="common">Staghorn coral</name>
    <dbReference type="NCBI Taxonomy" id="6130"/>
    <lineage>
        <taxon>Eukaryota</taxon>
        <taxon>Metazoa</taxon>
        <taxon>Cnidaria</taxon>
        <taxon>Anthozoa</taxon>
        <taxon>Hexacorallia</taxon>
        <taxon>Scleractinia</taxon>
        <taxon>Astrocoeniina</taxon>
        <taxon>Acroporidae</taxon>
        <taxon>Acropora</taxon>
    </lineage>
</organism>
<sequence>MCNFMIAQSRRKLSMTAKALTIAILEIPFLQSHLCNTTITSPQEQDNQTCSDTDNQGEEQDEDHNSDEIDELVCEEIDPCTPSRTEDDLIVPPGTNEEIQALKNKLLENARLRESGAPLTSINFETAKQYQENRPSLRFLKTHLQYVKCSSTLEWERQDPRVTKEVLHATWMFAERSQVVVIDRKLHSRSDRYRLVIPFRAFLGARFNAATETLAVHVEHIPEVQLQMMVVQASPSTWNTQQDCSLFDPADERKILSLTLKFQPDKTNLVQIQQQFRQQAILSQAIEVGIKPDMKYDRVGHKQELEELHKVRRPIVIDPTLVRAVQLADIEVLKEARERGNDFKFVVRMYVGLEEGFNQLLRTRVHSLTSSSTE</sequence>
<gene>
    <name evidence="2" type="ORF">P5673_015922</name>
</gene>
<keyword evidence="3" id="KW-1185">Reference proteome</keyword>
<reference evidence="2" key="1">
    <citation type="journal article" date="2023" name="G3 (Bethesda)">
        <title>Whole genome assembly and annotation of the endangered Caribbean coral Acropora cervicornis.</title>
        <authorList>
            <person name="Selwyn J.D."/>
            <person name="Vollmer S.V."/>
        </authorList>
    </citation>
    <scope>NUCLEOTIDE SEQUENCE</scope>
    <source>
        <strain evidence="2">K2</strain>
    </source>
</reference>
<proteinExistence type="predicted"/>
<dbReference type="EMBL" id="JARQWQ010000033">
    <property type="protein sequence ID" value="KAK2561403.1"/>
    <property type="molecule type" value="Genomic_DNA"/>
</dbReference>
<evidence type="ECO:0000313" key="2">
    <source>
        <dbReference type="EMBL" id="KAK2561403.1"/>
    </source>
</evidence>